<organism evidence="1 2">
    <name type="scientific">Chitinophaga barathri</name>
    <dbReference type="NCBI Taxonomy" id="1647451"/>
    <lineage>
        <taxon>Bacteria</taxon>
        <taxon>Pseudomonadati</taxon>
        <taxon>Bacteroidota</taxon>
        <taxon>Chitinophagia</taxon>
        <taxon>Chitinophagales</taxon>
        <taxon>Chitinophagaceae</taxon>
        <taxon>Chitinophaga</taxon>
    </lineage>
</organism>
<dbReference type="RefSeq" id="WP_120516766.1">
    <property type="nucleotide sequence ID" value="NZ_QXZY01000007.1"/>
</dbReference>
<sequence>MVKEKNKLQEKESSKPIINLPGIRNEMVKDPGYFAITEGFYFGFVNDFWQGIKKVLHKIGVL</sequence>
<gene>
    <name evidence="1" type="ORF">EG028_13010</name>
</gene>
<evidence type="ECO:0000313" key="1">
    <source>
        <dbReference type="EMBL" id="RPD40929.1"/>
    </source>
</evidence>
<name>A0A3N4MMU4_9BACT</name>
<dbReference type="Proteomes" id="UP000279089">
    <property type="component" value="Unassembled WGS sequence"/>
</dbReference>
<accession>A0A3N4MMU4</accession>
<reference evidence="2" key="1">
    <citation type="submission" date="2018-11" db="EMBL/GenBank/DDBJ databases">
        <title>Chitinophaga lutea sp.nov., isolate from arsenic contaminated soil.</title>
        <authorList>
            <person name="Zong Y."/>
        </authorList>
    </citation>
    <scope>NUCLEOTIDE SEQUENCE [LARGE SCALE GENOMIC DNA]</scope>
    <source>
        <strain evidence="2">YLT18</strain>
    </source>
</reference>
<dbReference type="EMBL" id="RMBX01000006">
    <property type="protein sequence ID" value="RPD40929.1"/>
    <property type="molecule type" value="Genomic_DNA"/>
</dbReference>
<proteinExistence type="predicted"/>
<evidence type="ECO:0000313" key="2">
    <source>
        <dbReference type="Proteomes" id="UP000279089"/>
    </source>
</evidence>
<keyword evidence="2" id="KW-1185">Reference proteome</keyword>
<protein>
    <submittedName>
        <fullName evidence="1">Uncharacterized protein</fullName>
    </submittedName>
</protein>
<comment type="caution">
    <text evidence="1">The sequence shown here is derived from an EMBL/GenBank/DDBJ whole genome shotgun (WGS) entry which is preliminary data.</text>
</comment>
<dbReference type="AlphaFoldDB" id="A0A3N4MMU4"/>